<organism evidence="2 3">
    <name type="scientific">Haloarcula amylolytica JCM 13557</name>
    <dbReference type="NCBI Taxonomy" id="1227452"/>
    <lineage>
        <taxon>Archaea</taxon>
        <taxon>Methanobacteriati</taxon>
        <taxon>Methanobacteriota</taxon>
        <taxon>Stenosarchaea group</taxon>
        <taxon>Halobacteria</taxon>
        <taxon>Halobacteriales</taxon>
        <taxon>Haloarculaceae</taxon>
        <taxon>Haloarcula</taxon>
    </lineage>
</organism>
<dbReference type="RefSeq" id="WP_008313903.1">
    <property type="nucleotide sequence ID" value="NZ_AOLW01000073.1"/>
</dbReference>
<protein>
    <recommendedName>
        <fullName evidence="1">DUF8081 domain-containing protein</fullName>
    </recommendedName>
</protein>
<evidence type="ECO:0000313" key="2">
    <source>
        <dbReference type="EMBL" id="EMA13359.1"/>
    </source>
</evidence>
<dbReference type="AlphaFoldDB" id="M0JZJ2"/>
<dbReference type="Proteomes" id="UP000011623">
    <property type="component" value="Unassembled WGS sequence"/>
</dbReference>
<keyword evidence="3" id="KW-1185">Reference proteome</keyword>
<dbReference type="InterPro" id="IPR058394">
    <property type="entry name" value="DUF8081"/>
</dbReference>
<dbReference type="Pfam" id="PF26297">
    <property type="entry name" value="DUF8081"/>
    <property type="match status" value="1"/>
</dbReference>
<evidence type="ECO:0000259" key="1">
    <source>
        <dbReference type="Pfam" id="PF26297"/>
    </source>
</evidence>
<proteinExistence type="predicted"/>
<reference evidence="2 3" key="1">
    <citation type="journal article" date="2014" name="PLoS Genet.">
        <title>Phylogenetically driven sequencing of extremely halophilic archaea reveals strategies for static and dynamic osmo-response.</title>
        <authorList>
            <person name="Becker E.A."/>
            <person name="Seitzer P.M."/>
            <person name="Tritt A."/>
            <person name="Larsen D."/>
            <person name="Krusor M."/>
            <person name="Yao A.I."/>
            <person name="Wu D."/>
            <person name="Madern D."/>
            <person name="Eisen J.A."/>
            <person name="Darling A.E."/>
            <person name="Facciotti M.T."/>
        </authorList>
    </citation>
    <scope>NUCLEOTIDE SEQUENCE [LARGE SCALE GENOMIC DNA]</scope>
    <source>
        <strain evidence="2 3">JCM 13557</strain>
    </source>
</reference>
<gene>
    <name evidence="2" type="ORF">C442_20956</name>
</gene>
<dbReference type="PATRIC" id="fig|1227452.3.peg.4129"/>
<sequence length="111" mass="12795">MRFVRLAEILSTPIREILRKSYRERTAMADYIVELKNSVFRETPLAEANFDEDGRLVFGSKEDAEEWVTEQNREHTSRGQLTLHTAHPADTSDIDAYVVFQPVKGVWVPDS</sequence>
<dbReference type="EMBL" id="AOLW01000073">
    <property type="protein sequence ID" value="EMA13359.1"/>
    <property type="molecule type" value="Genomic_DNA"/>
</dbReference>
<comment type="caution">
    <text evidence="2">The sequence shown here is derived from an EMBL/GenBank/DDBJ whole genome shotgun (WGS) entry which is preliminary data.</text>
</comment>
<evidence type="ECO:0000313" key="3">
    <source>
        <dbReference type="Proteomes" id="UP000011623"/>
    </source>
</evidence>
<feature type="domain" description="DUF8081" evidence="1">
    <location>
        <begin position="31"/>
        <end position="100"/>
    </location>
</feature>
<name>M0JZJ2_9EURY</name>
<accession>M0JZJ2</accession>